<dbReference type="InterPro" id="IPR001667">
    <property type="entry name" value="DDH_dom"/>
</dbReference>
<dbReference type="Gene3D" id="3.90.1640.10">
    <property type="entry name" value="inorganic pyrophosphatase (n-terminal core)"/>
    <property type="match status" value="1"/>
</dbReference>
<dbReference type="InterPro" id="IPR051319">
    <property type="entry name" value="Oligoribo/pAp-PDE_c-di-AMP_PDE"/>
</dbReference>
<dbReference type="Pfam" id="PF01368">
    <property type="entry name" value="DHH"/>
    <property type="match status" value="1"/>
</dbReference>
<accession>A0A953J9E8</accession>
<organism evidence="3 4">
    <name type="scientific">Candidatus Nitrobium versatile</name>
    <dbReference type="NCBI Taxonomy" id="2884831"/>
    <lineage>
        <taxon>Bacteria</taxon>
        <taxon>Pseudomonadati</taxon>
        <taxon>Nitrospirota</taxon>
        <taxon>Nitrospiria</taxon>
        <taxon>Nitrospirales</taxon>
        <taxon>Nitrospiraceae</taxon>
        <taxon>Candidatus Nitrobium</taxon>
    </lineage>
</organism>
<evidence type="ECO:0000313" key="3">
    <source>
        <dbReference type="EMBL" id="MBZ0155534.1"/>
    </source>
</evidence>
<reference evidence="3" key="1">
    <citation type="journal article" date="2021" name="bioRxiv">
        <title>Unraveling nitrogen, sulfur and carbon metabolic pathways and microbial community transcriptional responses to substrate deprivation and toxicity stresses in a bioreactor mimicking anoxic brackish coastal sediment conditions.</title>
        <authorList>
            <person name="Martins P.D."/>
            <person name="Echeveste M.J."/>
            <person name="Arshad A."/>
            <person name="Kurth J."/>
            <person name="Ouboter H."/>
            <person name="Jetten M.S.M."/>
            <person name="Welte C.U."/>
        </authorList>
    </citation>
    <scope>NUCLEOTIDE SEQUENCE</scope>
    <source>
        <strain evidence="3">MAG_39</strain>
    </source>
</reference>
<feature type="domain" description="DDH" evidence="1">
    <location>
        <begin position="18"/>
        <end position="164"/>
    </location>
</feature>
<comment type="caution">
    <text evidence="3">The sequence shown here is derived from an EMBL/GenBank/DDBJ whole genome shotgun (WGS) entry which is preliminary data.</text>
</comment>
<evidence type="ECO:0000259" key="2">
    <source>
        <dbReference type="Pfam" id="PF02272"/>
    </source>
</evidence>
<protein>
    <submittedName>
        <fullName evidence="3">Bifunctional oligoribonuclease/PAP phosphatase NrnA</fullName>
    </submittedName>
</protein>
<dbReference type="GO" id="GO:0003676">
    <property type="term" value="F:nucleic acid binding"/>
    <property type="evidence" value="ECO:0007669"/>
    <property type="project" value="InterPro"/>
</dbReference>
<dbReference type="PANTHER" id="PTHR47618">
    <property type="entry name" value="BIFUNCTIONAL OLIGORIBONUCLEASE AND PAP PHOSPHATASE NRNA"/>
    <property type="match status" value="1"/>
</dbReference>
<dbReference type="AlphaFoldDB" id="A0A953J9E8"/>
<evidence type="ECO:0000313" key="4">
    <source>
        <dbReference type="Proteomes" id="UP000705867"/>
    </source>
</evidence>
<dbReference type="InterPro" id="IPR003156">
    <property type="entry name" value="DHHA1_dom"/>
</dbReference>
<dbReference type="PANTHER" id="PTHR47618:SF1">
    <property type="entry name" value="BIFUNCTIONAL OLIGORIBONUCLEASE AND PAP PHOSPHATASE NRNA"/>
    <property type="match status" value="1"/>
</dbReference>
<gene>
    <name evidence="3" type="ORF">K8I29_04875</name>
</gene>
<reference evidence="3" key="2">
    <citation type="submission" date="2021-08" db="EMBL/GenBank/DDBJ databases">
        <authorList>
            <person name="Dalcin Martins P."/>
        </authorList>
    </citation>
    <scope>NUCLEOTIDE SEQUENCE</scope>
    <source>
        <strain evidence="3">MAG_39</strain>
    </source>
</reference>
<evidence type="ECO:0000259" key="1">
    <source>
        <dbReference type="Pfam" id="PF01368"/>
    </source>
</evidence>
<name>A0A953J9E8_9BACT</name>
<proteinExistence type="predicted"/>
<feature type="domain" description="DHHA1" evidence="2">
    <location>
        <begin position="231"/>
        <end position="323"/>
    </location>
</feature>
<dbReference type="SUPFAM" id="SSF64182">
    <property type="entry name" value="DHH phosphoesterases"/>
    <property type="match status" value="1"/>
</dbReference>
<dbReference type="Pfam" id="PF02272">
    <property type="entry name" value="DHHA1"/>
    <property type="match status" value="1"/>
</dbReference>
<sequence length="338" mass="37523">MLPPVELVDFLKKEDHYLIVSHLNPDGDTLGSAAALALALEAMGKKTLLLCRDRVPEQYAFLPGSTRYRTFDEAFSSDIPLSTFRNLVLVDCNEIKRTGMERSPLSSLSFQYSVVIDHHETEKTFGDFRWVVPEVAATGMMVHSLIRALGVSLTKEMAINLYAALVVDTGNFRYENTTPEVLAVASDLAKAGAPPHVIHREINETWSEARFKLYLKVLNTLQMDDGIAVTVVTQKMFEETGACPDDTETFVSVPKVMKDIKVSILLREVDRSEYKVSLRSRDNINVARIAEAFNGGGHKNAAGCTVKMDLGAARAELIRRVKEQIALCYPCPVETLRG</sequence>
<dbReference type="Gene3D" id="3.10.310.30">
    <property type="match status" value="1"/>
</dbReference>
<dbReference type="EMBL" id="JAIOIV010000034">
    <property type="protein sequence ID" value="MBZ0155534.1"/>
    <property type="molecule type" value="Genomic_DNA"/>
</dbReference>
<dbReference type="InterPro" id="IPR038763">
    <property type="entry name" value="DHH_sf"/>
</dbReference>
<dbReference type="Proteomes" id="UP000705867">
    <property type="component" value="Unassembled WGS sequence"/>
</dbReference>